<evidence type="ECO:0000313" key="3">
    <source>
        <dbReference type="Proteomes" id="UP000789759"/>
    </source>
</evidence>
<feature type="chain" id="PRO_5040264968" evidence="1">
    <location>
        <begin position="21"/>
        <end position="93"/>
    </location>
</feature>
<keyword evidence="1" id="KW-0732">Signal</keyword>
<dbReference type="AlphaFoldDB" id="A0A9N8W913"/>
<protein>
    <submittedName>
        <fullName evidence="2">19218_t:CDS:1</fullName>
    </submittedName>
</protein>
<name>A0A9N8W913_9GLOM</name>
<proteinExistence type="predicted"/>
<sequence>MRFLITIFVLLASVAILAQASLIKEQRSETPYTKLSKFHTAAVYNLNNDIKALTKSLDKETRKKHMAYIQNLYNAVNKVQNVTNNFLSHFGSI</sequence>
<dbReference type="Proteomes" id="UP000789759">
    <property type="component" value="Unassembled WGS sequence"/>
</dbReference>
<dbReference type="OrthoDB" id="2481684at2759"/>
<gene>
    <name evidence="2" type="ORF">CPELLU_LOCUS1314</name>
</gene>
<evidence type="ECO:0000256" key="1">
    <source>
        <dbReference type="SAM" id="SignalP"/>
    </source>
</evidence>
<dbReference type="EMBL" id="CAJVQA010000465">
    <property type="protein sequence ID" value="CAG8476322.1"/>
    <property type="molecule type" value="Genomic_DNA"/>
</dbReference>
<keyword evidence="3" id="KW-1185">Reference proteome</keyword>
<reference evidence="2" key="1">
    <citation type="submission" date="2021-06" db="EMBL/GenBank/DDBJ databases">
        <authorList>
            <person name="Kallberg Y."/>
            <person name="Tangrot J."/>
            <person name="Rosling A."/>
        </authorList>
    </citation>
    <scope>NUCLEOTIDE SEQUENCE</scope>
    <source>
        <strain evidence="2">FL966</strain>
    </source>
</reference>
<feature type="signal peptide" evidence="1">
    <location>
        <begin position="1"/>
        <end position="20"/>
    </location>
</feature>
<organism evidence="2 3">
    <name type="scientific">Cetraspora pellucida</name>
    <dbReference type="NCBI Taxonomy" id="1433469"/>
    <lineage>
        <taxon>Eukaryota</taxon>
        <taxon>Fungi</taxon>
        <taxon>Fungi incertae sedis</taxon>
        <taxon>Mucoromycota</taxon>
        <taxon>Glomeromycotina</taxon>
        <taxon>Glomeromycetes</taxon>
        <taxon>Diversisporales</taxon>
        <taxon>Gigasporaceae</taxon>
        <taxon>Cetraspora</taxon>
    </lineage>
</organism>
<accession>A0A9N8W913</accession>
<evidence type="ECO:0000313" key="2">
    <source>
        <dbReference type="EMBL" id="CAG8476322.1"/>
    </source>
</evidence>
<comment type="caution">
    <text evidence="2">The sequence shown here is derived from an EMBL/GenBank/DDBJ whole genome shotgun (WGS) entry which is preliminary data.</text>
</comment>